<comment type="caution">
    <text evidence="2">The sequence shown here is derived from an EMBL/GenBank/DDBJ whole genome shotgun (WGS) entry which is preliminary data.</text>
</comment>
<dbReference type="PANTHER" id="PTHR38899:SF1">
    <property type="entry name" value="PROTEIN KINASE"/>
    <property type="match status" value="1"/>
</dbReference>
<reference evidence="2 3" key="1">
    <citation type="submission" date="2024-02" db="EMBL/GenBank/DDBJ databases">
        <authorList>
            <person name="Chen Y."/>
            <person name="Shah S."/>
            <person name="Dougan E. K."/>
            <person name="Thang M."/>
            <person name="Chan C."/>
        </authorList>
    </citation>
    <scope>NUCLEOTIDE SEQUENCE [LARGE SCALE GENOMIC DNA]</scope>
</reference>
<protein>
    <recommendedName>
        <fullName evidence="4">Swiss Army Knife RNA repair protein HAD domain-containing protein</fullName>
    </recommendedName>
</protein>
<feature type="compositionally biased region" description="Basic residues" evidence="1">
    <location>
        <begin position="731"/>
        <end position="740"/>
    </location>
</feature>
<evidence type="ECO:0000256" key="1">
    <source>
        <dbReference type="SAM" id="MobiDB-lite"/>
    </source>
</evidence>
<keyword evidence="3" id="KW-1185">Reference proteome</keyword>
<accession>A0ABP0HPC0</accession>
<sequence>MMEASSCSMRSRCSVAASAQKAAMTTAVAFSHRCSGMRPEDQEAYALRVFHLFPELFHLLGDPSLPQHFDPSRSVVDLQESVLQTVLRVHLARQPSDDTLPRPVPSAPAVSFDISTPLQAPSRDPLSDAIGSLQPLAVPQDYQPPTAPASFPAVPLSPVGEGLVPKRPDAVKPQLQRSKSKVLESGLMQKSTPLLPDISGILAESKLRGREKTVSPSKERLERSYDDEDEDWHPGQSSDEELMRRKKAPPECLMDGTPSSAGHGPESPLFPWKGLDSTVSSSSTSSAHMPHVPSGPRLRRGLSPSQSLAGRRGLQLQLARGRSAPVPEDDMGSLQSHSTSPANSIGLMSGPGVQLVSPPRRISRTKTLPADLRRVQPSPYVPRPRPVSFPNRQNVIFFDWDDTLCPTSWIRSLLKEHMADVEEWVDQDHFVDREEDWRDSIPSWFKQPLPDEPHVREIIKHVQKACIKLIQVANNLGLVFVVTNAVPGWVEKTIKRWLPELRSYIGSSHSERPIKVIYAQQAYVEIDPTLQFADEQGEYMLWKKAAMDGVLAELDSLVVQAEGTCPRRGRIANVLSIGDTEAEMTAAQLASLNFDSGRQRPRVGKRYHRRCGLADLDTGAWPRGAQCFASEDGSHSSGSEGWNPTKERRPQGRQFGGGYRHSVDVPWSCHWPWVKLIKLHEGCQARRLAVQMDEIGELLPKMMACRKHVRVNLSEDCRINPSELEGPPPAQRRRLRTESI</sequence>
<feature type="region of interest" description="Disordered" evidence="1">
    <location>
        <begin position="627"/>
        <end position="657"/>
    </location>
</feature>
<dbReference type="SUPFAM" id="SSF56784">
    <property type="entry name" value="HAD-like"/>
    <property type="match status" value="1"/>
</dbReference>
<name>A0ABP0HPC0_9DINO</name>
<feature type="region of interest" description="Disordered" evidence="1">
    <location>
        <begin position="208"/>
        <end position="358"/>
    </location>
</feature>
<evidence type="ECO:0008006" key="4">
    <source>
        <dbReference type="Google" id="ProtNLM"/>
    </source>
</evidence>
<feature type="compositionally biased region" description="Polar residues" evidence="1">
    <location>
        <begin position="333"/>
        <end position="343"/>
    </location>
</feature>
<evidence type="ECO:0000313" key="3">
    <source>
        <dbReference type="Proteomes" id="UP001642484"/>
    </source>
</evidence>
<feature type="compositionally biased region" description="Low complexity" evidence="1">
    <location>
        <begin position="306"/>
        <end position="323"/>
    </location>
</feature>
<dbReference type="EMBL" id="CAXAMN010001047">
    <property type="protein sequence ID" value="CAK8992065.1"/>
    <property type="molecule type" value="Genomic_DNA"/>
</dbReference>
<gene>
    <name evidence="2" type="ORF">CCMP2556_LOCUS2707</name>
</gene>
<feature type="region of interest" description="Disordered" evidence="1">
    <location>
        <begin position="164"/>
        <end position="188"/>
    </location>
</feature>
<feature type="region of interest" description="Disordered" evidence="1">
    <location>
        <begin position="720"/>
        <end position="740"/>
    </location>
</feature>
<dbReference type="PANTHER" id="PTHR38899">
    <property type="entry name" value="DOMAIN OOKINETE PROTEIN, PUTATIVE-RELATED"/>
    <property type="match status" value="1"/>
</dbReference>
<feature type="compositionally biased region" description="Basic and acidic residues" evidence="1">
    <location>
        <begin position="208"/>
        <end position="224"/>
    </location>
</feature>
<dbReference type="Proteomes" id="UP001642484">
    <property type="component" value="Unassembled WGS sequence"/>
</dbReference>
<dbReference type="InterPro" id="IPR036412">
    <property type="entry name" value="HAD-like_sf"/>
</dbReference>
<evidence type="ECO:0000313" key="2">
    <source>
        <dbReference type="EMBL" id="CAK8992065.1"/>
    </source>
</evidence>
<organism evidence="2 3">
    <name type="scientific">Durusdinium trenchii</name>
    <dbReference type="NCBI Taxonomy" id="1381693"/>
    <lineage>
        <taxon>Eukaryota</taxon>
        <taxon>Sar</taxon>
        <taxon>Alveolata</taxon>
        <taxon>Dinophyceae</taxon>
        <taxon>Suessiales</taxon>
        <taxon>Symbiodiniaceae</taxon>
        <taxon>Durusdinium</taxon>
    </lineage>
</organism>
<proteinExistence type="predicted"/>
<feature type="compositionally biased region" description="Low complexity" evidence="1">
    <location>
        <begin position="277"/>
        <end position="286"/>
    </location>
</feature>